<feature type="compositionally biased region" description="Low complexity" evidence="1">
    <location>
        <begin position="357"/>
        <end position="367"/>
    </location>
</feature>
<feature type="region of interest" description="Disordered" evidence="1">
    <location>
        <begin position="544"/>
        <end position="580"/>
    </location>
</feature>
<feature type="region of interest" description="Disordered" evidence="1">
    <location>
        <begin position="1"/>
        <end position="130"/>
    </location>
</feature>
<keyword evidence="3" id="KW-1185">Reference proteome</keyword>
<feature type="compositionally biased region" description="Basic and acidic residues" evidence="1">
    <location>
        <begin position="102"/>
        <end position="112"/>
    </location>
</feature>
<feature type="region of interest" description="Disordered" evidence="1">
    <location>
        <begin position="279"/>
        <end position="304"/>
    </location>
</feature>
<dbReference type="Proteomes" id="UP001283361">
    <property type="component" value="Unassembled WGS sequence"/>
</dbReference>
<feature type="compositionally biased region" description="Polar residues" evidence="1">
    <location>
        <begin position="52"/>
        <end position="68"/>
    </location>
</feature>
<dbReference type="AlphaFoldDB" id="A0AAE0YKC0"/>
<feature type="compositionally biased region" description="Polar residues" evidence="1">
    <location>
        <begin position="92"/>
        <end position="101"/>
    </location>
</feature>
<comment type="caution">
    <text evidence="2">The sequence shown here is derived from an EMBL/GenBank/DDBJ whole genome shotgun (WGS) entry which is preliminary data.</text>
</comment>
<feature type="compositionally biased region" description="Low complexity" evidence="1">
    <location>
        <begin position="279"/>
        <end position="288"/>
    </location>
</feature>
<sequence>MSANHQSGCNGWGRGRGRARPSDVTMRDRPGGLTNWFTNQPALTNGRHMGQANHQQEPSSPVYQSNHDVPQRRQQEPGLANGRHMGQENHQQEPSSPVYQSNHHDQPQRRQQEPGLANGRHTNQCEQESSKLPGYQLKYRDQQTQSENLHQIPNLASGGHISHCRKEKTQFEYQFHHRDQEHQSERREHESGLANGGHTSQCEPGRAQLDNQTHRSDQENQSKKREPGSENGRNQRQPVSFQFEQELSQQIKKLSHYCIQKLKNKHGWKESSLGYTAQCQQQPTQKGTQSHDHDQQRQTQKQPLLQQATAEIALNPQGFNLQGMAMASPHPNKSNSAAMSNQVNSQPGQDPQQYLYQEQSHPQQQWQLSDQLDQAHFAHQQYSFASQPKPIPMVFFPSNYHPFQGQLPGEFQQQTQQYVQQPPQLYIQMPPNQNFLQPQRFLQPQQPHLHQQMQHEHVQQQQQQTDLGFPPEQNPYVPFQPRPHLVAPSPMEHHQDQPRPMPLMYQQPRSSMIYLPPSTPNHVVPPFNARMPPPSIGGPRFSGRVNGQRHQFPPTHDGHLAPQLCIPRNKPSPTLPDSTV</sequence>
<reference evidence="2" key="1">
    <citation type="journal article" date="2023" name="G3 (Bethesda)">
        <title>A reference genome for the long-term kleptoplast-retaining sea slug Elysia crispata morphotype clarki.</title>
        <authorList>
            <person name="Eastman K.E."/>
            <person name="Pendleton A.L."/>
            <person name="Shaikh M.A."/>
            <person name="Suttiyut T."/>
            <person name="Ogas R."/>
            <person name="Tomko P."/>
            <person name="Gavelis G."/>
            <person name="Widhalm J.R."/>
            <person name="Wisecaver J.H."/>
        </authorList>
    </citation>
    <scope>NUCLEOTIDE SEQUENCE</scope>
    <source>
        <strain evidence="2">ECLA1</strain>
    </source>
</reference>
<feature type="region of interest" description="Disordered" evidence="1">
    <location>
        <begin position="322"/>
        <end position="367"/>
    </location>
</feature>
<feature type="compositionally biased region" description="Polar residues" evidence="1">
    <location>
        <begin position="331"/>
        <end position="356"/>
    </location>
</feature>
<dbReference type="EMBL" id="JAWDGP010006036">
    <property type="protein sequence ID" value="KAK3748264.1"/>
    <property type="molecule type" value="Genomic_DNA"/>
</dbReference>
<proteinExistence type="predicted"/>
<evidence type="ECO:0000313" key="3">
    <source>
        <dbReference type="Proteomes" id="UP001283361"/>
    </source>
</evidence>
<organism evidence="2 3">
    <name type="scientific">Elysia crispata</name>
    <name type="common">lettuce slug</name>
    <dbReference type="NCBI Taxonomy" id="231223"/>
    <lineage>
        <taxon>Eukaryota</taxon>
        <taxon>Metazoa</taxon>
        <taxon>Spiralia</taxon>
        <taxon>Lophotrochozoa</taxon>
        <taxon>Mollusca</taxon>
        <taxon>Gastropoda</taxon>
        <taxon>Heterobranchia</taxon>
        <taxon>Euthyneura</taxon>
        <taxon>Panpulmonata</taxon>
        <taxon>Sacoglossa</taxon>
        <taxon>Placobranchoidea</taxon>
        <taxon>Plakobranchidae</taxon>
        <taxon>Elysia</taxon>
    </lineage>
</organism>
<evidence type="ECO:0000256" key="1">
    <source>
        <dbReference type="SAM" id="MobiDB-lite"/>
    </source>
</evidence>
<protein>
    <submittedName>
        <fullName evidence="2">Uncharacterized protein</fullName>
    </submittedName>
</protein>
<gene>
    <name evidence="2" type="ORF">RRG08_039516</name>
</gene>
<accession>A0AAE0YKC0</accession>
<feature type="compositionally biased region" description="Polar residues" evidence="1">
    <location>
        <begin position="571"/>
        <end position="580"/>
    </location>
</feature>
<feature type="region of interest" description="Disordered" evidence="1">
    <location>
        <begin position="176"/>
        <end position="236"/>
    </location>
</feature>
<evidence type="ECO:0000313" key="2">
    <source>
        <dbReference type="EMBL" id="KAK3748264.1"/>
    </source>
</evidence>
<name>A0AAE0YKC0_9GAST</name>
<feature type="compositionally biased region" description="Basic and acidic residues" evidence="1">
    <location>
        <begin position="176"/>
        <end position="191"/>
    </location>
</feature>
<feature type="compositionally biased region" description="Basic and acidic residues" evidence="1">
    <location>
        <begin position="212"/>
        <end position="228"/>
    </location>
</feature>